<dbReference type="Gene3D" id="3.30.2310.20">
    <property type="entry name" value="RelE-like"/>
    <property type="match status" value="1"/>
</dbReference>
<dbReference type="RefSeq" id="WP_246969994.1">
    <property type="nucleotide sequence ID" value="NZ_JAKGAN010000003.1"/>
</dbReference>
<protein>
    <submittedName>
        <fullName evidence="2">Type II toxin-antitoxin system RelE/ParE family toxin</fullName>
    </submittedName>
</protein>
<evidence type="ECO:0000313" key="2">
    <source>
        <dbReference type="EMBL" id="MFC4539361.1"/>
    </source>
</evidence>
<name>A0ABV9D1F5_9GAMM</name>
<proteinExistence type="predicted"/>
<reference evidence="3" key="1">
    <citation type="journal article" date="2019" name="Int. J. Syst. Evol. Microbiol.">
        <title>The Global Catalogue of Microorganisms (GCM) 10K type strain sequencing project: providing services to taxonomists for standard genome sequencing and annotation.</title>
        <authorList>
            <consortium name="The Broad Institute Genomics Platform"/>
            <consortium name="The Broad Institute Genome Sequencing Center for Infectious Disease"/>
            <person name="Wu L."/>
            <person name="Ma J."/>
        </authorList>
    </citation>
    <scope>NUCLEOTIDE SEQUENCE [LARGE SCALE GENOMIC DNA]</scope>
    <source>
        <strain evidence="3">CGMCC 1.12121</strain>
    </source>
</reference>
<comment type="caution">
    <text evidence="2">The sequence shown here is derived from an EMBL/GenBank/DDBJ whole genome shotgun (WGS) entry which is preliminary data.</text>
</comment>
<accession>A0ABV9D1F5</accession>
<evidence type="ECO:0000313" key="3">
    <source>
        <dbReference type="Proteomes" id="UP001596030"/>
    </source>
</evidence>
<dbReference type="Pfam" id="PF05016">
    <property type="entry name" value="ParE_toxin"/>
    <property type="match status" value="1"/>
</dbReference>
<gene>
    <name evidence="2" type="ORF">ACFO0U_11285</name>
</gene>
<dbReference type="InterPro" id="IPR035093">
    <property type="entry name" value="RelE/ParE_toxin_dom_sf"/>
</dbReference>
<evidence type="ECO:0000256" key="1">
    <source>
        <dbReference type="ARBA" id="ARBA00022649"/>
    </source>
</evidence>
<dbReference type="SUPFAM" id="SSF143011">
    <property type="entry name" value="RelE-like"/>
    <property type="match status" value="1"/>
</dbReference>
<keyword evidence="1" id="KW-1277">Toxin-antitoxin system</keyword>
<dbReference type="EMBL" id="JBHSEU010000019">
    <property type="protein sequence ID" value="MFC4539361.1"/>
    <property type="molecule type" value="Genomic_DNA"/>
</dbReference>
<dbReference type="Proteomes" id="UP001596030">
    <property type="component" value="Unassembled WGS sequence"/>
</dbReference>
<organism evidence="2 3">
    <name type="scientific">Chromohalobacter sarecensis</name>
    <dbReference type="NCBI Taxonomy" id="245294"/>
    <lineage>
        <taxon>Bacteria</taxon>
        <taxon>Pseudomonadati</taxon>
        <taxon>Pseudomonadota</taxon>
        <taxon>Gammaproteobacteria</taxon>
        <taxon>Oceanospirillales</taxon>
        <taxon>Halomonadaceae</taxon>
        <taxon>Chromohalobacter</taxon>
    </lineage>
</organism>
<keyword evidence="3" id="KW-1185">Reference proteome</keyword>
<dbReference type="InterPro" id="IPR007712">
    <property type="entry name" value="RelE/ParE_toxin"/>
</dbReference>
<sequence length="83" mass="9440">MKTVTYRKSALKVLQRMPRPEAKRIQAKIKAYVEDPASQRNNVKALKGSDYIRLRVGGWRVIIDERGDVLDIINIGARGGVYQ</sequence>